<accession>A0A5A7Q4I4</accession>
<feature type="compositionally biased region" description="Acidic residues" evidence="1">
    <location>
        <begin position="63"/>
        <end position="73"/>
    </location>
</feature>
<evidence type="ECO:0000313" key="2">
    <source>
        <dbReference type="EMBL" id="GER39798.1"/>
    </source>
</evidence>
<evidence type="ECO:0000256" key="1">
    <source>
        <dbReference type="SAM" id="MobiDB-lite"/>
    </source>
</evidence>
<feature type="compositionally biased region" description="Basic and acidic residues" evidence="1">
    <location>
        <begin position="41"/>
        <end position="62"/>
    </location>
</feature>
<protein>
    <submittedName>
        <fullName evidence="2">Coiled-coil domain-containing protein 55</fullName>
    </submittedName>
</protein>
<feature type="region of interest" description="Disordered" evidence="1">
    <location>
        <begin position="1"/>
        <end position="90"/>
    </location>
</feature>
<dbReference type="Proteomes" id="UP000325081">
    <property type="component" value="Unassembled WGS sequence"/>
</dbReference>
<comment type="caution">
    <text evidence="2">The sequence shown here is derived from an EMBL/GenBank/DDBJ whole genome shotgun (WGS) entry which is preliminary data.</text>
</comment>
<organism evidence="2 3">
    <name type="scientific">Striga asiatica</name>
    <name type="common">Asiatic witchweed</name>
    <name type="synonym">Buchnera asiatica</name>
    <dbReference type="NCBI Taxonomy" id="4170"/>
    <lineage>
        <taxon>Eukaryota</taxon>
        <taxon>Viridiplantae</taxon>
        <taxon>Streptophyta</taxon>
        <taxon>Embryophyta</taxon>
        <taxon>Tracheophyta</taxon>
        <taxon>Spermatophyta</taxon>
        <taxon>Magnoliopsida</taxon>
        <taxon>eudicotyledons</taxon>
        <taxon>Gunneridae</taxon>
        <taxon>Pentapetalae</taxon>
        <taxon>asterids</taxon>
        <taxon>lamiids</taxon>
        <taxon>Lamiales</taxon>
        <taxon>Orobanchaceae</taxon>
        <taxon>Buchnereae</taxon>
        <taxon>Striga</taxon>
    </lineage>
</organism>
<proteinExistence type="predicted"/>
<dbReference type="EMBL" id="BKCP01005738">
    <property type="protein sequence ID" value="GER39798.1"/>
    <property type="molecule type" value="Genomic_DNA"/>
</dbReference>
<keyword evidence="3" id="KW-1185">Reference proteome</keyword>
<sequence>MGNSPQSKKSDNSAVDAVTTDQPSGALKAGQSGSDEMAYDGTRHDKGKMKVADKDIVDKDNDDKDDDDKDCEADTQGSPRPKRRIKATSAVKSPYIQRSIDVVKKLDRHEKVIAIWALKKDTPDERYQNNR</sequence>
<evidence type="ECO:0000313" key="3">
    <source>
        <dbReference type="Proteomes" id="UP000325081"/>
    </source>
</evidence>
<dbReference type="AlphaFoldDB" id="A0A5A7Q4I4"/>
<gene>
    <name evidence="2" type="ORF">STAS_16443</name>
</gene>
<reference evidence="3" key="1">
    <citation type="journal article" date="2019" name="Curr. Biol.">
        <title>Genome Sequence of Striga asiatica Provides Insight into the Evolution of Plant Parasitism.</title>
        <authorList>
            <person name="Yoshida S."/>
            <person name="Kim S."/>
            <person name="Wafula E.K."/>
            <person name="Tanskanen J."/>
            <person name="Kim Y.M."/>
            <person name="Honaas L."/>
            <person name="Yang Z."/>
            <person name="Spallek T."/>
            <person name="Conn C.E."/>
            <person name="Ichihashi Y."/>
            <person name="Cheong K."/>
            <person name="Cui S."/>
            <person name="Der J.P."/>
            <person name="Gundlach H."/>
            <person name="Jiao Y."/>
            <person name="Hori C."/>
            <person name="Ishida J.K."/>
            <person name="Kasahara H."/>
            <person name="Kiba T."/>
            <person name="Kim M.S."/>
            <person name="Koo N."/>
            <person name="Laohavisit A."/>
            <person name="Lee Y.H."/>
            <person name="Lumba S."/>
            <person name="McCourt P."/>
            <person name="Mortimer J.C."/>
            <person name="Mutuku J.M."/>
            <person name="Nomura T."/>
            <person name="Sasaki-Sekimoto Y."/>
            <person name="Seto Y."/>
            <person name="Wang Y."/>
            <person name="Wakatake T."/>
            <person name="Sakakibara H."/>
            <person name="Demura T."/>
            <person name="Yamaguchi S."/>
            <person name="Yoneyama K."/>
            <person name="Manabe R.I."/>
            <person name="Nelson D.C."/>
            <person name="Schulman A.H."/>
            <person name="Timko M.P."/>
            <person name="dePamphilis C.W."/>
            <person name="Choi D."/>
            <person name="Shirasu K."/>
        </authorList>
    </citation>
    <scope>NUCLEOTIDE SEQUENCE [LARGE SCALE GENOMIC DNA]</scope>
    <source>
        <strain evidence="3">cv. UVA1</strain>
    </source>
</reference>
<name>A0A5A7Q4I4_STRAF</name>